<dbReference type="InterPro" id="IPR035445">
    <property type="entry name" value="GYF-like_dom_sf"/>
</dbReference>
<dbReference type="InterPro" id="IPR003121">
    <property type="entry name" value="SWIB_MDM2_domain"/>
</dbReference>
<dbReference type="InterPro" id="IPR003169">
    <property type="entry name" value="GYF"/>
</dbReference>
<dbReference type="PANTHER" id="PTHR13115:SF14">
    <property type="entry name" value="ZINC FINGER CCCH DOMAIN-CONTAINING PROTEIN 19"/>
    <property type="match status" value="1"/>
</dbReference>
<feature type="compositionally biased region" description="Gly residues" evidence="8">
    <location>
        <begin position="1749"/>
        <end position="1758"/>
    </location>
</feature>
<dbReference type="Pfam" id="PF25980">
    <property type="entry name" value="NERD_plant"/>
    <property type="match status" value="1"/>
</dbReference>
<dbReference type="CDD" id="cd19757">
    <property type="entry name" value="Bbox1"/>
    <property type="match status" value="1"/>
</dbReference>
<feature type="compositionally biased region" description="Basic residues" evidence="8">
    <location>
        <begin position="420"/>
        <end position="430"/>
    </location>
</feature>
<dbReference type="PROSITE" id="PS50829">
    <property type="entry name" value="GYF"/>
    <property type="match status" value="2"/>
</dbReference>
<dbReference type="PROSITE" id="PS51360">
    <property type="entry name" value="PLUS3"/>
    <property type="match status" value="1"/>
</dbReference>
<dbReference type="Gene3D" id="3.90.70.200">
    <property type="entry name" value="Plus-3 domain"/>
    <property type="match status" value="1"/>
</dbReference>
<keyword evidence="2" id="KW-0479">Metal-binding</keyword>
<feature type="compositionally biased region" description="Low complexity" evidence="8">
    <location>
        <begin position="2325"/>
        <end position="2352"/>
    </location>
</feature>
<dbReference type="SUPFAM" id="SSF159042">
    <property type="entry name" value="Plus3-like"/>
    <property type="match status" value="1"/>
</dbReference>
<dbReference type="InterPro" id="IPR036128">
    <property type="entry name" value="Plus3-like_sf"/>
</dbReference>
<dbReference type="SMART" id="SM00719">
    <property type="entry name" value="Plus3"/>
    <property type="match status" value="1"/>
</dbReference>
<feature type="region of interest" description="Disordered" evidence="8">
    <location>
        <begin position="1515"/>
        <end position="1534"/>
    </location>
</feature>
<feature type="domain" description="Plus3" evidence="10">
    <location>
        <begin position="897"/>
        <end position="1030"/>
    </location>
</feature>
<evidence type="ECO:0000313" key="12">
    <source>
        <dbReference type="EMBL" id="KAA3482307.1"/>
    </source>
</evidence>
<proteinExistence type="predicted"/>
<feature type="region of interest" description="Disordered" evidence="8">
    <location>
        <begin position="337"/>
        <end position="436"/>
    </location>
</feature>
<keyword evidence="3" id="KW-0863">Zinc-finger</keyword>
<dbReference type="InterPro" id="IPR001965">
    <property type="entry name" value="Znf_PHD"/>
</dbReference>
<feature type="region of interest" description="Disordered" evidence="8">
    <location>
        <begin position="1633"/>
        <end position="1807"/>
    </location>
</feature>
<evidence type="ECO:0000259" key="10">
    <source>
        <dbReference type="PROSITE" id="PS51360"/>
    </source>
</evidence>
<name>A0A5B6WMM7_9ROSI</name>
<feature type="compositionally biased region" description="Polar residues" evidence="8">
    <location>
        <begin position="1433"/>
        <end position="1442"/>
    </location>
</feature>
<dbReference type="InterPro" id="IPR058668">
    <property type="entry name" value="NERD_dom"/>
</dbReference>
<dbReference type="Gene3D" id="3.30.40.10">
    <property type="entry name" value="Zinc/RING finger domain, C3HC4 (zinc finger)"/>
    <property type="match status" value="1"/>
</dbReference>
<feature type="domain" description="GYF" evidence="9">
    <location>
        <begin position="1264"/>
        <end position="1318"/>
    </location>
</feature>
<evidence type="ECO:0000256" key="4">
    <source>
        <dbReference type="ARBA" id="ARBA00022833"/>
    </source>
</evidence>
<keyword evidence="6" id="KW-0804">Transcription</keyword>
<dbReference type="InterPro" id="IPR036885">
    <property type="entry name" value="SWIB_MDM2_dom_sf"/>
</dbReference>
<evidence type="ECO:0000259" key="9">
    <source>
        <dbReference type="PROSITE" id="PS50829"/>
    </source>
</evidence>
<feature type="compositionally biased region" description="Acidic residues" evidence="8">
    <location>
        <begin position="380"/>
        <end position="414"/>
    </location>
</feature>
<dbReference type="Pfam" id="PF02213">
    <property type="entry name" value="GYF"/>
    <property type="match status" value="2"/>
</dbReference>
<feature type="compositionally biased region" description="Low complexity" evidence="8">
    <location>
        <begin position="1384"/>
        <end position="1394"/>
    </location>
</feature>
<dbReference type="GO" id="GO:0016593">
    <property type="term" value="C:Cdc73/Paf1 complex"/>
    <property type="evidence" value="ECO:0007669"/>
    <property type="project" value="TreeGrafter"/>
</dbReference>
<sequence length="2404" mass="258535">MDTEEEEPHHVPNVDSSVQLEDTPVSTATVSELENRNSESNFELESVSVLDEAGVSTEVSAEKEEEGEGKGVVGEAGAGEKGGEDLIVGEEKCEMLGGGVEVNDSSSGVGNKEGDGGEDGYMAGGKADVVEDAAGVVVMCKMEDASEIANEILSAGGIEVSVAEHGAVEAGNLVEQKVADDVLERVDIPEEKQVADMAEERGIADAAEVDGATEGVLAKEEETSVAVKVGDSTEQTVVKEETGIMDEREVADVSVKSEMMVEKEGEQSGVMEETGVDDMTEKTEFVEEPVVEGEMGTDMVEESGVLEEKSVLNVTEQTEDLEYVHAAGEIGNDMAEPAEDSVMEEESEKEEDTELGNEVEGVEKEEERAAEMGDTVEAMEAADDTEMPDTTEELEMEAAEETEEVAEETEDTEEDSKASGGKRKRGKKLSTKVPARAPSRKKVEEDVCFICFDGGNLVLCDRRGCPKAYHSACVGRDEAFFQSKGKWNCGEKFAVCYMELAGVGFSEGTGSSIFSFARHTVKVLHAPQIGLMALERTIEDALGRISHLLSHNLLSENSWHLCSNCKKNAHYMCFTCTFSLCKGCIKEAVILCIRGNKGFCESCMNLVMLIEKEQQVNQKMMHWECATPASEGGGGGGVGYFAAYIFNKAQIDFDDRGSWEYLFKDYWIDLKSRLSITADELAQAKNPWKGAAKQESPIELHGFNDAGGSGSDSSSGNVEVTVSKRRKTRSQSKARAREGDSPSTMAASAEGASADENAEWASKELLEVVMNMRNGDKSVLSRMELSQLILDYIQKYKLRDRRNKSYVICDMRLKNLFGKPRVGHIEMLNLLDPHIFFTKEDSQTDDLQGSVVDAEANQLEADWNSDALTKTGKDKKRKTRKKGDARGLQSNVDDYAAIDMHNISLIYLRRNLVEELLEDTETFHDKVVDSFVRIRISGAGQKQDLYRLVQVVGTSKVAEPYRVGKRTTDFLLDILNLNKTEAISIDIISNQEFTEDECKRLRQSIKCGLINRLTVGDIQEKAMTIQAVRVKDWVESEITRLSHLRDRASDLGRRKEYPLLIISDSALLFSSIIVGCISIKCVEKLQILKTPEELQRRLEEIPEIHVDPNMDPSYESEEEDEDDKKKDNYMRPRGSSFNRRGREPISPRKGGYSSTDSWSGGRNYSSMNRELSRNLSGKGFTSKGDDSIGASEMGNENLWNLGRERETQQPNSWSKPKMALSSEIGTRNTHSVVIQEPSLKVASEISPAPPSVGVTTSVQVNETEKMWHYQDPSGKVQGPFSIVQLRKWSNTGYFPADLKIWKTNETQDDSILLTNALAGKFQKDPPVVDNSLPKAQMALYGNSLGASLKQGIESQVGERSRLDQHRVAWSPQRVLASPGQTDISSSAVRPASSSLEIPKHSRDTWGSDTNLPSPTPNQNPTGGNKGQAFESKWSPTPGQSSGPLPVANPFRGGAVGLQPPTVVSESGSPAAPVVHSHPMVSNESHRRQVNVQASVNLGPDLKNAGVSIQNLVQSLSSNNPPAETHGPGSVSVSRQEAVSVPSMPATGTQRWTNASTQKLEPNPSLAMPAQPAAYSHWNDASQAGQFPGVFQTPGQPNMVPSESWRPAVPVQSNVQLPVPPNLPWGMTVPDNLGSTALRPAPGNQNPGWGPIPGNQNMGWGAPVPANTNMNWGPSSQGSASVNLNQNWAPPGQRQVPGNANPGWSAPGNTIQGWTPPGQGPTGWVAPGQGAAPGNANPGYPTPSRNSSMWGGGGAGAGAGAEPNHNGDKFSDQRDRSSQGNESGFGGAKPWNRQSSFGSGGGGSSRPPFKGQRIIKILQLIINLINQLSKPKTALSSEIGTRNTHSVVIQEPSLKVALEISPAPPSIGVTTSVQVNETEKMWHYQDPSGKVQGPFSMVQLRKWSNTGCFPADLKIWRTNETQDDSILLTNALAGKFQKDPPVVDNSLPKAQMALYGNSLGASLKQGIESQVGERSRLDQHRVAWSPQRVLASPGQTDISSSAVRPASSSLEIPKHSRDTWGSDTNLPSPTPNQNPTGGNKGQAFESKWSPTPGQSSGPLPVANPFRGGAVGLQPPTVVSESGSPAAPVVHSHPMVSNESHRRQVNIQASVNLGADLKNAGVSIQILVQSLSSNNPPAETHGPGSVSVSRQEAVSVPSMPATGTQRWTNASTQKLEPNPSLAMPAQPAAYSHWNEASQAGQFPGVFQTPGQPNMVPSESWRPAVPVQSNVQLPAPPNLPWGMTVPDNLGATALRQAPGNQNPGWGPIPGNQNMGLGAPVPANTNMNWGPSSQGSASVNPNQNWAPPGQRQVPGNANPGWSAPGNTIQGWTPPGQGPTGWVAPGQGAAPGNANPGYPTPSRNSSMWGGAGAGAEPNHNGDKFSDQRDRSSQGNESGFGGAKPWNRQS</sequence>
<feature type="compositionally biased region" description="Polar residues" evidence="8">
    <location>
        <begin position="1152"/>
        <end position="1165"/>
    </location>
</feature>
<feature type="region of interest" description="Disordered" evidence="8">
    <location>
        <begin position="1985"/>
        <end position="2067"/>
    </location>
</feature>
<evidence type="ECO:0000256" key="8">
    <source>
        <dbReference type="SAM" id="MobiDB-lite"/>
    </source>
</evidence>
<keyword evidence="5" id="KW-0805">Transcription regulation</keyword>
<feature type="compositionally biased region" description="Polar residues" evidence="8">
    <location>
        <begin position="14"/>
        <end position="43"/>
    </location>
</feature>
<feature type="region of interest" description="Disordered" evidence="8">
    <location>
        <begin position="1205"/>
        <end position="1229"/>
    </location>
</feature>
<organism evidence="12 13">
    <name type="scientific">Gossypium australe</name>
    <dbReference type="NCBI Taxonomy" id="47621"/>
    <lineage>
        <taxon>Eukaryota</taxon>
        <taxon>Viridiplantae</taxon>
        <taxon>Streptophyta</taxon>
        <taxon>Embryophyta</taxon>
        <taxon>Tracheophyta</taxon>
        <taxon>Spermatophyta</taxon>
        <taxon>Magnoliopsida</taxon>
        <taxon>eudicotyledons</taxon>
        <taxon>Gunneridae</taxon>
        <taxon>Pentapetalae</taxon>
        <taxon>rosids</taxon>
        <taxon>malvids</taxon>
        <taxon>Malvales</taxon>
        <taxon>Malvaceae</taxon>
        <taxon>Malvoideae</taxon>
        <taxon>Gossypium</taxon>
    </lineage>
</organism>
<dbReference type="FunFam" id="3.90.70.200:FF:000002">
    <property type="entry name" value="Zinc finger CCCH domain-containing protein 19"/>
    <property type="match status" value="1"/>
</dbReference>
<dbReference type="CDD" id="cd00072">
    <property type="entry name" value="GYF"/>
    <property type="match status" value="2"/>
</dbReference>
<feature type="compositionally biased region" description="Basic and acidic residues" evidence="8">
    <location>
        <begin position="1099"/>
        <end position="1108"/>
    </location>
</feature>
<feature type="region of interest" description="Disordered" evidence="8">
    <location>
        <begin position="687"/>
        <end position="756"/>
    </location>
</feature>
<feature type="compositionally biased region" description="Polar residues" evidence="8">
    <location>
        <begin position="2047"/>
        <end position="2056"/>
    </location>
</feature>
<feature type="region of interest" description="Disordered" evidence="8">
    <location>
        <begin position="2250"/>
        <end position="2404"/>
    </location>
</feature>
<feature type="compositionally biased region" description="Polar residues" evidence="8">
    <location>
        <begin position="1406"/>
        <end position="1422"/>
    </location>
</feature>
<dbReference type="CDD" id="cd15568">
    <property type="entry name" value="PHD5_NSD"/>
    <property type="match status" value="1"/>
</dbReference>
<dbReference type="InterPro" id="IPR011011">
    <property type="entry name" value="Znf_FYVE_PHD"/>
</dbReference>
<dbReference type="CDD" id="cd10567">
    <property type="entry name" value="SWIB-MDM2_like"/>
    <property type="match status" value="1"/>
</dbReference>
<feature type="domain" description="DM2" evidence="11">
    <location>
        <begin position="754"/>
        <end position="837"/>
    </location>
</feature>
<evidence type="ECO:0000256" key="3">
    <source>
        <dbReference type="ARBA" id="ARBA00022771"/>
    </source>
</evidence>
<feature type="compositionally biased region" description="Basic and acidic residues" evidence="8">
    <location>
        <begin position="2374"/>
        <end position="2386"/>
    </location>
</feature>
<dbReference type="GO" id="GO:0003677">
    <property type="term" value="F:DNA binding"/>
    <property type="evidence" value="ECO:0007669"/>
    <property type="project" value="InterPro"/>
</dbReference>
<dbReference type="GO" id="GO:1990269">
    <property type="term" value="F:RNA polymerase II C-terminal domain phosphoserine binding"/>
    <property type="evidence" value="ECO:0007669"/>
    <property type="project" value="TreeGrafter"/>
</dbReference>
<dbReference type="EMBL" id="SMMG02000002">
    <property type="protein sequence ID" value="KAA3482307.1"/>
    <property type="molecule type" value="Genomic_DNA"/>
</dbReference>
<dbReference type="Pfam" id="PF03126">
    <property type="entry name" value="Plus-3"/>
    <property type="match status" value="1"/>
</dbReference>
<feature type="compositionally biased region" description="Polar residues" evidence="8">
    <location>
        <begin position="1665"/>
        <end position="1687"/>
    </location>
</feature>
<dbReference type="Gene3D" id="1.10.245.10">
    <property type="entry name" value="SWIB/MDM2 domain"/>
    <property type="match status" value="1"/>
</dbReference>
<evidence type="ECO:0000256" key="1">
    <source>
        <dbReference type="ARBA" id="ARBA00004123"/>
    </source>
</evidence>
<feature type="compositionally biased region" description="Low complexity" evidence="8">
    <location>
        <begin position="1711"/>
        <end position="1738"/>
    </location>
</feature>
<dbReference type="SMART" id="SM00444">
    <property type="entry name" value="GYF"/>
    <property type="match status" value="2"/>
</dbReference>
<feature type="region of interest" description="Disordered" evidence="8">
    <location>
        <begin position="1371"/>
        <end position="1453"/>
    </location>
</feature>
<feature type="region of interest" description="Disordered" evidence="8">
    <location>
        <begin position="1"/>
        <end position="82"/>
    </location>
</feature>
<reference evidence="12" key="1">
    <citation type="submission" date="2019-08" db="EMBL/GenBank/DDBJ databases">
        <authorList>
            <person name="Liu F."/>
        </authorList>
    </citation>
    <scope>NUCLEOTIDE SEQUENCE [LARGE SCALE GENOMIC DNA]</scope>
    <source>
        <strain evidence="12">PA1801</strain>
        <tissue evidence="12">Leaf</tissue>
    </source>
</reference>
<evidence type="ECO:0000256" key="7">
    <source>
        <dbReference type="ARBA" id="ARBA00023242"/>
    </source>
</evidence>
<dbReference type="OrthoDB" id="6415790at2759"/>
<feature type="domain" description="GYF" evidence="9">
    <location>
        <begin position="1878"/>
        <end position="1932"/>
    </location>
</feature>
<accession>A0A5B6WMM7</accession>
<feature type="compositionally biased region" description="Basic residues" evidence="8">
    <location>
        <begin position="723"/>
        <end position="734"/>
    </location>
</feature>
<dbReference type="SUPFAM" id="SSF57903">
    <property type="entry name" value="FYVE/PHD zinc finger"/>
    <property type="match status" value="1"/>
</dbReference>
<feature type="region of interest" description="Disordered" evidence="8">
    <location>
        <begin position="1174"/>
        <end position="1193"/>
    </location>
</feature>
<dbReference type="Gene3D" id="3.30.1490.40">
    <property type="match status" value="2"/>
</dbReference>
<evidence type="ECO:0000259" key="11">
    <source>
        <dbReference type="PROSITE" id="PS51925"/>
    </source>
</evidence>
<dbReference type="SMART" id="SM00249">
    <property type="entry name" value="PHD"/>
    <property type="match status" value="1"/>
</dbReference>
<dbReference type="SUPFAM" id="SSF47592">
    <property type="entry name" value="SWIB/MDM2 domain"/>
    <property type="match status" value="1"/>
</dbReference>
<dbReference type="GO" id="GO:0008270">
    <property type="term" value="F:zinc ion binding"/>
    <property type="evidence" value="ECO:0007669"/>
    <property type="project" value="UniProtKB-KW"/>
</dbReference>
<feature type="region of interest" description="Disordered" evidence="8">
    <location>
        <begin position="1099"/>
        <end position="1165"/>
    </location>
</feature>
<evidence type="ECO:0000256" key="5">
    <source>
        <dbReference type="ARBA" id="ARBA00023015"/>
    </source>
</evidence>
<evidence type="ECO:0000313" key="13">
    <source>
        <dbReference type="Proteomes" id="UP000325315"/>
    </source>
</evidence>
<gene>
    <name evidence="12" type="ORF">EPI10_004562</name>
</gene>
<dbReference type="Proteomes" id="UP000325315">
    <property type="component" value="Unassembled WGS sequence"/>
</dbReference>
<protein>
    <submittedName>
        <fullName evidence="12">Zinc finger CCCH domain-containing protein 19</fullName>
    </submittedName>
</protein>
<comment type="subcellular location">
    <subcellularLocation>
        <location evidence="1">Nucleus</location>
    </subcellularLocation>
</comment>
<feature type="compositionally biased region" description="Basic and acidic residues" evidence="8">
    <location>
        <begin position="1764"/>
        <end position="1776"/>
    </location>
</feature>
<dbReference type="FunFam" id="3.30.1490.40:FF:000004">
    <property type="entry name" value="Zinc finger CCCH domain-containing protein 19"/>
    <property type="match status" value="2"/>
</dbReference>
<keyword evidence="13" id="KW-1185">Reference proteome</keyword>
<dbReference type="InterPro" id="IPR004343">
    <property type="entry name" value="Plus-3_dom"/>
</dbReference>
<evidence type="ECO:0000256" key="6">
    <source>
        <dbReference type="ARBA" id="ARBA00023163"/>
    </source>
</evidence>
<keyword evidence="4" id="KW-0862">Zinc</keyword>
<dbReference type="Pfam" id="PF02201">
    <property type="entry name" value="SWIB"/>
    <property type="match status" value="1"/>
</dbReference>
<keyword evidence="7" id="KW-0539">Nucleus</keyword>
<comment type="caution">
    <text evidence="12">The sequence shown here is derived from an EMBL/GenBank/DDBJ whole genome shotgun (WGS) entry which is preliminary data.</text>
</comment>
<feature type="compositionally biased region" description="Polar residues" evidence="8">
    <location>
        <begin position="2279"/>
        <end position="2301"/>
    </location>
</feature>
<feature type="compositionally biased region" description="Basic and acidic residues" evidence="8">
    <location>
        <begin position="361"/>
        <end position="371"/>
    </location>
</feature>
<dbReference type="PROSITE" id="PS51925">
    <property type="entry name" value="SWIB_MDM2"/>
    <property type="match status" value="1"/>
</dbReference>
<feature type="compositionally biased region" description="Gly residues" evidence="8">
    <location>
        <begin position="70"/>
        <end position="80"/>
    </location>
</feature>
<dbReference type="InterPro" id="IPR013083">
    <property type="entry name" value="Znf_RING/FYVE/PHD"/>
</dbReference>
<evidence type="ECO:0000256" key="2">
    <source>
        <dbReference type="ARBA" id="ARBA00022723"/>
    </source>
</evidence>
<dbReference type="PANTHER" id="PTHR13115">
    <property type="entry name" value="RNA POLYMERASE-ASSOCIATED PROTEIN RTF1 HOMOLOG"/>
    <property type="match status" value="1"/>
</dbReference>
<feature type="compositionally biased region" description="Polar residues" evidence="8">
    <location>
        <begin position="2020"/>
        <end position="2036"/>
    </location>
</feature>
<feature type="compositionally biased region" description="Low complexity" evidence="8">
    <location>
        <begin position="1998"/>
        <end position="2008"/>
    </location>
</feature>
<dbReference type="SUPFAM" id="SSF55277">
    <property type="entry name" value="GYF domain"/>
    <property type="match status" value="2"/>
</dbReference>
<feature type="compositionally biased region" description="Acidic residues" evidence="8">
    <location>
        <begin position="337"/>
        <end position="357"/>
    </location>
</feature>